<comment type="caution">
    <text evidence="2">The sequence shown here is derived from an EMBL/GenBank/DDBJ whole genome shotgun (WGS) entry which is preliminary data.</text>
</comment>
<dbReference type="PANTHER" id="PTHR45036:SF1">
    <property type="entry name" value="METHYLTRANSFERASE LIKE 7A"/>
    <property type="match status" value="1"/>
</dbReference>
<dbReference type="EMBL" id="DSMG01000184">
    <property type="protein sequence ID" value="HDX33288.1"/>
    <property type="molecule type" value="Genomic_DNA"/>
</dbReference>
<dbReference type="GO" id="GO:0008757">
    <property type="term" value="F:S-adenosylmethionine-dependent methyltransferase activity"/>
    <property type="evidence" value="ECO:0007669"/>
    <property type="project" value="InterPro"/>
</dbReference>
<dbReference type="InterPro" id="IPR029063">
    <property type="entry name" value="SAM-dependent_MTases_sf"/>
</dbReference>
<dbReference type="Gene3D" id="3.40.50.150">
    <property type="entry name" value="Vaccinia Virus protein VP39"/>
    <property type="match status" value="1"/>
</dbReference>
<gene>
    <name evidence="2" type="ORF">ENQ20_17640</name>
</gene>
<dbReference type="Pfam" id="PF08241">
    <property type="entry name" value="Methyltransf_11"/>
    <property type="match status" value="1"/>
</dbReference>
<dbReference type="AlphaFoldDB" id="A0A7C1JYK6"/>
<accession>A0A7C1JYK6</accession>
<evidence type="ECO:0000313" key="2">
    <source>
        <dbReference type="EMBL" id="HDX33288.1"/>
    </source>
</evidence>
<dbReference type="InterPro" id="IPR013216">
    <property type="entry name" value="Methyltransf_11"/>
</dbReference>
<dbReference type="GO" id="GO:0032259">
    <property type="term" value="P:methylation"/>
    <property type="evidence" value="ECO:0007669"/>
    <property type="project" value="UniProtKB-KW"/>
</dbReference>
<feature type="domain" description="Methyltransferase type 11" evidence="1">
    <location>
        <begin position="36"/>
        <end position="129"/>
    </location>
</feature>
<dbReference type="InterPro" id="IPR052356">
    <property type="entry name" value="Thiol_S-MT"/>
</dbReference>
<dbReference type="CDD" id="cd02440">
    <property type="entry name" value="AdoMet_MTases"/>
    <property type="match status" value="1"/>
</dbReference>
<protein>
    <submittedName>
        <fullName evidence="2">Class I SAM-dependent methyltransferase</fullName>
    </submittedName>
</protein>
<dbReference type="PANTHER" id="PTHR45036">
    <property type="entry name" value="METHYLTRANSFERASE LIKE 7B"/>
    <property type="match status" value="1"/>
</dbReference>
<evidence type="ECO:0000259" key="1">
    <source>
        <dbReference type="Pfam" id="PF08241"/>
    </source>
</evidence>
<dbReference type="SUPFAM" id="SSF53335">
    <property type="entry name" value="S-adenosyl-L-methionine-dependent methyltransferases"/>
    <property type="match status" value="1"/>
</dbReference>
<reference evidence="2" key="1">
    <citation type="journal article" date="2020" name="mSystems">
        <title>Genome- and Community-Level Interaction Insights into Carbon Utilization and Element Cycling Functions of Hydrothermarchaeota in Hydrothermal Sediment.</title>
        <authorList>
            <person name="Zhou Z."/>
            <person name="Liu Y."/>
            <person name="Xu W."/>
            <person name="Pan J."/>
            <person name="Luo Z.H."/>
            <person name="Li M."/>
        </authorList>
    </citation>
    <scope>NUCLEOTIDE SEQUENCE [LARGE SCALE GENOMIC DNA]</scope>
    <source>
        <strain evidence="2">SpSt-289</strain>
    </source>
</reference>
<keyword evidence="2" id="KW-0808">Transferase</keyword>
<organism evidence="2">
    <name type="scientific">Caldilinea aerophila</name>
    <dbReference type="NCBI Taxonomy" id="133453"/>
    <lineage>
        <taxon>Bacteria</taxon>
        <taxon>Bacillati</taxon>
        <taxon>Chloroflexota</taxon>
        <taxon>Caldilineae</taxon>
        <taxon>Caldilineales</taxon>
        <taxon>Caldilineaceae</taxon>
        <taxon>Caldilinea</taxon>
    </lineage>
</organism>
<sequence length="194" mass="21896">MPYALCSIRHGTRIMNEVHRWNWRSRLVSDLTGVVLEIGVGAGANLLHYRKATHVFAIEPDPQRAQRAQMTAMRSKIPVVAVHIAIAEALPFASESIDHVVSSLVFCSVDDPRQALHEIRRVLRPGGVLHMVEHVRPQTPLLANAASKITPYWRRIARNCHLDRATLETLHTEGWNARVLARYGVFVRIEAQPQ</sequence>
<proteinExistence type="predicted"/>
<name>A0A7C1JYK6_9CHLR</name>
<keyword evidence="2" id="KW-0489">Methyltransferase</keyword>